<dbReference type="Gene3D" id="3.90.79.10">
    <property type="entry name" value="Nucleoside Triphosphate Pyrophosphohydrolase"/>
    <property type="match status" value="1"/>
</dbReference>
<dbReference type="InterPro" id="IPR000086">
    <property type="entry name" value="NUDIX_hydrolase_dom"/>
</dbReference>
<dbReference type="Proteomes" id="UP000183585">
    <property type="component" value="Unassembled WGS sequence"/>
</dbReference>
<dbReference type="InterPro" id="IPR020084">
    <property type="entry name" value="NUDIX_hydrolase_CS"/>
</dbReference>
<reference evidence="9" key="1">
    <citation type="submission" date="2016-06" db="EMBL/GenBank/DDBJ databases">
        <authorList>
            <person name="Varghese N."/>
            <person name="Submissions Spin"/>
        </authorList>
    </citation>
    <scope>NUCLEOTIDE SEQUENCE [LARGE SCALE GENOMIC DNA]</scope>
    <source>
        <strain evidence="9">DSM 43168</strain>
    </source>
</reference>
<evidence type="ECO:0000256" key="4">
    <source>
        <dbReference type="ARBA" id="ARBA00022842"/>
    </source>
</evidence>
<evidence type="ECO:0000256" key="3">
    <source>
        <dbReference type="ARBA" id="ARBA00022801"/>
    </source>
</evidence>
<dbReference type="EMBL" id="FMCT01000003">
    <property type="protein sequence ID" value="SCE93792.1"/>
    <property type="molecule type" value="Genomic_DNA"/>
</dbReference>
<dbReference type="PRINTS" id="PR00502">
    <property type="entry name" value="NUDIXFAMILY"/>
</dbReference>
<dbReference type="PANTHER" id="PTHR43046:SF12">
    <property type="entry name" value="GDP-MANNOSE MANNOSYL HYDROLASE"/>
    <property type="match status" value="1"/>
</dbReference>
<evidence type="ECO:0000256" key="1">
    <source>
        <dbReference type="ARBA" id="ARBA00001946"/>
    </source>
</evidence>
<evidence type="ECO:0000259" key="7">
    <source>
        <dbReference type="PROSITE" id="PS51462"/>
    </source>
</evidence>
<evidence type="ECO:0000313" key="9">
    <source>
        <dbReference type="Proteomes" id="UP000183585"/>
    </source>
</evidence>
<gene>
    <name evidence="8" type="ORF">GA0070563_103272</name>
</gene>
<dbReference type="PROSITE" id="PS51462">
    <property type="entry name" value="NUDIX"/>
    <property type="match status" value="1"/>
</dbReference>
<dbReference type="CDD" id="cd04685">
    <property type="entry name" value="NUDIX_Hydrolase"/>
    <property type="match status" value="1"/>
</dbReference>
<dbReference type="PROSITE" id="PS00893">
    <property type="entry name" value="NUDIX_BOX"/>
    <property type="match status" value="1"/>
</dbReference>
<evidence type="ECO:0000313" key="8">
    <source>
        <dbReference type="EMBL" id="SCE93792.1"/>
    </source>
</evidence>
<dbReference type="InterPro" id="IPR020476">
    <property type="entry name" value="Nudix_hydrolase"/>
</dbReference>
<dbReference type="Pfam" id="PF00293">
    <property type="entry name" value="NUDIX"/>
    <property type="match status" value="1"/>
</dbReference>
<comment type="similarity">
    <text evidence="2 5">Belongs to the Nudix hydrolase family.</text>
</comment>
<feature type="domain" description="Nudix hydrolase" evidence="7">
    <location>
        <begin position="17"/>
        <end position="158"/>
    </location>
</feature>
<evidence type="ECO:0000256" key="2">
    <source>
        <dbReference type="ARBA" id="ARBA00005582"/>
    </source>
</evidence>
<name>A0A1C4WC69_9ACTN</name>
<evidence type="ECO:0000256" key="5">
    <source>
        <dbReference type="RuleBase" id="RU003476"/>
    </source>
</evidence>
<feature type="region of interest" description="Disordered" evidence="6">
    <location>
        <begin position="164"/>
        <end position="195"/>
    </location>
</feature>
<feature type="compositionally biased region" description="Low complexity" evidence="6">
    <location>
        <begin position="175"/>
        <end position="185"/>
    </location>
</feature>
<dbReference type="STRING" id="47853.TK50_09160"/>
<keyword evidence="9" id="KW-1185">Reference proteome</keyword>
<comment type="cofactor">
    <cofactor evidence="1">
        <name>Mg(2+)</name>
        <dbReference type="ChEBI" id="CHEBI:18420"/>
    </cofactor>
</comment>
<sequence length="195" mass="20641">MGVRRGVWQAGTVTVYTPRRAARVLLVDAAGRVLLLAGHDPARPDHRYWLTPGGGLEPGESPAAAAARELAEETGLRLTPAELGEPVEQERIRFPFGAAYYEQEQQFFLARVAGWEVDTAGLDAVERASITGHRWWPLDELAATTERYYPADLPALLRRALAARPEPAGPPAPPAGSAAPAGSADVGSTAGGAPC</sequence>
<keyword evidence="4" id="KW-0460">Magnesium</keyword>
<protein>
    <submittedName>
        <fullName evidence="8">ADP-ribose pyrophosphatase YjhB, NUDIX family</fullName>
    </submittedName>
</protein>
<accession>A0A1C4WC69</accession>
<dbReference type="GO" id="GO:0016787">
    <property type="term" value="F:hydrolase activity"/>
    <property type="evidence" value="ECO:0007669"/>
    <property type="project" value="UniProtKB-KW"/>
</dbReference>
<keyword evidence="3 5" id="KW-0378">Hydrolase</keyword>
<evidence type="ECO:0000256" key="6">
    <source>
        <dbReference type="SAM" id="MobiDB-lite"/>
    </source>
</evidence>
<dbReference type="InterPro" id="IPR015797">
    <property type="entry name" value="NUDIX_hydrolase-like_dom_sf"/>
</dbReference>
<dbReference type="SUPFAM" id="SSF55811">
    <property type="entry name" value="Nudix"/>
    <property type="match status" value="1"/>
</dbReference>
<dbReference type="PANTHER" id="PTHR43046">
    <property type="entry name" value="GDP-MANNOSE MANNOSYL HYDROLASE"/>
    <property type="match status" value="1"/>
</dbReference>
<organism evidence="8 9">
    <name type="scientific">Micromonospora carbonacea</name>
    <dbReference type="NCBI Taxonomy" id="47853"/>
    <lineage>
        <taxon>Bacteria</taxon>
        <taxon>Bacillati</taxon>
        <taxon>Actinomycetota</taxon>
        <taxon>Actinomycetes</taxon>
        <taxon>Micromonosporales</taxon>
        <taxon>Micromonosporaceae</taxon>
        <taxon>Micromonospora</taxon>
    </lineage>
</organism>
<dbReference type="AlphaFoldDB" id="A0A1C4WC69"/>
<proteinExistence type="inferred from homology"/>